<protein>
    <submittedName>
        <fullName evidence="2">DUF2878 domain-containing protein</fullName>
    </submittedName>
</protein>
<feature type="transmembrane region" description="Helical" evidence="1">
    <location>
        <begin position="57"/>
        <end position="82"/>
    </location>
</feature>
<feature type="transmembrane region" description="Helical" evidence="1">
    <location>
        <begin position="121"/>
        <end position="140"/>
    </location>
</feature>
<gene>
    <name evidence="2" type="ORF">ACFOEB_02365</name>
</gene>
<keyword evidence="3" id="KW-1185">Reference proteome</keyword>
<dbReference type="Proteomes" id="UP001595548">
    <property type="component" value="Unassembled WGS sequence"/>
</dbReference>
<dbReference type="RefSeq" id="WP_339617447.1">
    <property type="nucleotide sequence ID" value="NZ_AP031500.1"/>
</dbReference>
<accession>A0ABV7HNF9</accession>
<comment type="caution">
    <text evidence="2">The sequence shown here is derived from an EMBL/GenBank/DDBJ whole genome shotgun (WGS) entry which is preliminary data.</text>
</comment>
<name>A0ABV7HNF9_9GAMM</name>
<organism evidence="2 3">
    <name type="scientific">Gilvimarinus japonicus</name>
    <dbReference type="NCBI Taxonomy" id="1796469"/>
    <lineage>
        <taxon>Bacteria</taxon>
        <taxon>Pseudomonadati</taxon>
        <taxon>Pseudomonadota</taxon>
        <taxon>Gammaproteobacteria</taxon>
        <taxon>Cellvibrionales</taxon>
        <taxon>Cellvibrionaceae</taxon>
        <taxon>Gilvimarinus</taxon>
    </lineage>
</organism>
<keyword evidence="1" id="KW-1133">Transmembrane helix</keyword>
<evidence type="ECO:0000313" key="2">
    <source>
        <dbReference type="EMBL" id="MFC3154030.1"/>
    </source>
</evidence>
<keyword evidence="1" id="KW-0472">Membrane</keyword>
<sequence>MTNRQAHIVRLITNLALFQVGWFVCLLGGSVWALPFTALALVIHAKFIQHSPREWRLLAGFALAGIIWDGLLMSVGLISFALPQDTVLIAGQFAIIPTWLICLWVLFATTVNHSLYWLAPYPWLAGLLTAFFAPASYYAGVQLSEAQLSQPYWQPLLAVACGWGVVFPLALRYCQRRCRPREETPL</sequence>
<feature type="transmembrane region" description="Helical" evidence="1">
    <location>
        <begin position="88"/>
        <end position="109"/>
    </location>
</feature>
<reference evidence="3" key="1">
    <citation type="journal article" date="2019" name="Int. J. Syst. Evol. Microbiol.">
        <title>The Global Catalogue of Microorganisms (GCM) 10K type strain sequencing project: providing services to taxonomists for standard genome sequencing and annotation.</title>
        <authorList>
            <consortium name="The Broad Institute Genomics Platform"/>
            <consortium name="The Broad Institute Genome Sequencing Center for Infectious Disease"/>
            <person name="Wu L."/>
            <person name="Ma J."/>
        </authorList>
    </citation>
    <scope>NUCLEOTIDE SEQUENCE [LARGE SCALE GENOMIC DNA]</scope>
    <source>
        <strain evidence="3">KCTC 52141</strain>
    </source>
</reference>
<evidence type="ECO:0000256" key="1">
    <source>
        <dbReference type="SAM" id="Phobius"/>
    </source>
</evidence>
<feature type="transmembrane region" description="Helical" evidence="1">
    <location>
        <begin position="152"/>
        <end position="171"/>
    </location>
</feature>
<dbReference type="EMBL" id="JBHRTL010000003">
    <property type="protein sequence ID" value="MFC3154030.1"/>
    <property type="molecule type" value="Genomic_DNA"/>
</dbReference>
<keyword evidence="1" id="KW-0812">Transmembrane</keyword>
<proteinExistence type="predicted"/>
<feature type="transmembrane region" description="Helical" evidence="1">
    <location>
        <begin position="20"/>
        <end position="45"/>
    </location>
</feature>
<evidence type="ECO:0000313" key="3">
    <source>
        <dbReference type="Proteomes" id="UP001595548"/>
    </source>
</evidence>
<dbReference type="Pfam" id="PF11086">
    <property type="entry name" value="DUF2878"/>
    <property type="match status" value="1"/>
</dbReference>
<dbReference type="InterPro" id="IPR021306">
    <property type="entry name" value="DUF2878"/>
</dbReference>